<dbReference type="PANTHER" id="PTHR11010:SF23">
    <property type="entry name" value="SERINE PEPTIDASE"/>
    <property type="match status" value="1"/>
</dbReference>
<evidence type="ECO:0008006" key="9">
    <source>
        <dbReference type="Google" id="ProtNLM"/>
    </source>
</evidence>
<protein>
    <recommendedName>
        <fullName evidence="9">Peptidase S28</fullName>
    </recommendedName>
</protein>
<dbReference type="HOGENOM" id="CLU_023630_1_1_1"/>
<evidence type="ECO:0000256" key="2">
    <source>
        <dbReference type="ARBA" id="ARBA00022670"/>
    </source>
</evidence>
<evidence type="ECO:0000313" key="7">
    <source>
        <dbReference type="EMBL" id="KDQ64462.1"/>
    </source>
</evidence>
<dbReference type="PANTHER" id="PTHR11010">
    <property type="entry name" value="PROTEASE S28 PRO-X CARBOXYPEPTIDASE-RELATED"/>
    <property type="match status" value="1"/>
</dbReference>
<name>A0A067QLU1_9AGAM</name>
<sequence>MLGYLRVALALASVVSAALRDGRPNANTPPLPAVPVVDVPFEGPVTSRNGTTLPPYNTTYYFEQLIDHTNPSLGTFTQRYWFTYEFYEPGGPILLMTPGETDADGYYGYLTNGSIMGQIAQQNNGAVALIEHRFYGYSNPYPDLSVQSLRVHTIEQAINDLVYFTQNANLPMPGGNQVTPDKAPWILVGGSYSGALTSWTMVDKPGVFYAGYASSAVVEAITDYWGYFEPIRQYMPKNCSADVEAVIAYVDQVFMGGNATAIASVKANFGIPDVTHNDDAAGALRNNLWDWQSLQPDTGPGAQFFQFCDALEVKDGVSAPASGWGLEYAYAAWGAYWRNTYLELICGGDDANDCLGTYDTTQSYWTDTSINNAGRSWYWIVCNEVGFLQDGAPSNWPTLVSRLIQPVYDERQCQQMFPEAFPTYPVPNVNATNARYRGWYVQVNQLLFANGQRDPWREATVSADGLYIASTPTQPILEGDGFHCSDLLTSNAEVDSTIEYVQTQALGYMKTWLAAWKPLARRDVQSEPQAAPIRAGKPVSAWMVGSGRG</sequence>
<dbReference type="GO" id="GO:0070008">
    <property type="term" value="F:serine-type exopeptidase activity"/>
    <property type="evidence" value="ECO:0007669"/>
    <property type="project" value="InterPro"/>
</dbReference>
<evidence type="ECO:0000313" key="8">
    <source>
        <dbReference type="Proteomes" id="UP000027265"/>
    </source>
</evidence>
<evidence type="ECO:0000256" key="5">
    <source>
        <dbReference type="ARBA" id="ARBA00023180"/>
    </source>
</evidence>
<gene>
    <name evidence="7" type="ORF">JAAARDRAFT_118335</name>
</gene>
<feature type="signal peptide" evidence="6">
    <location>
        <begin position="1"/>
        <end position="17"/>
    </location>
</feature>
<dbReference type="InParanoid" id="A0A067QLU1"/>
<dbReference type="GO" id="GO:0006508">
    <property type="term" value="P:proteolysis"/>
    <property type="evidence" value="ECO:0007669"/>
    <property type="project" value="UniProtKB-KW"/>
</dbReference>
<reference evidence="8" key="1">
    <citation type="journal article" date="2014" name="Proc. Natl. Acad. Sci. U.S.A.">
        <title>Extensive sampling of basidiomycete genomes demonstrates inadequacy of the white-rot/brown-rot paradigm for wood decay fungi.</title>
        <authorList>
            <person name="Riley R."/>
            <person name="Salamov A.A."/>
            <person name="Brown D.W."/>
            <person name="Nagy L.G."/>
            <person name="Floudas D."/>
            <person name="Held B.W."/>
            <person name="Levasseur A."/>
            <person name="Lombard V."/>
            <person name="Morin E."/>
            <person name="Otillar R."/>
            <person name="Lindquist E.A."/>
            <person name="Sun H."/>
            <person name="LaButti K.M."/>
            <person name="Schmutz J."/>
            <person name="Jabbour D."/>
            <person name="Luo H."/>
            <person name="Baker S.E."/>
            <person name="Pisabarro A.G."/>
            <person name="Walton J.D."/>
            <person name="Blanchette R.A."/>
            <person name="Henrissat B."/>
            <person name="Martin F."/>
            <person name="Cullen D."/>
            <person name="Hibbett D.S."/>
            <person name="Grigoriev I.V."/>
        </authorList>
    </citation>
    <scope>NUCLEOTIDE SEQUENCE [LARGE SCALE GENOMIC DNA]</scope>
    <source>
        <strain evidence="8">MUCL 33604</strain>
    </source>
</reference>
<dbReference type="Pfam" id="PF05577">
    <property type="entry name" value="Peptidase_S28"/>
    <property type="match status" value="2"/>
</dbReference>
<proteinExistence type="inferred from homology"/>
<dbReference type="Gene3D" id="3.40.50.1820">
    <property type="entry name" value="alpha/beta hydrolase"/>
    <property type="match status" value="2"/>
</dbReference>
<keyword evidence="8" id="KW-1185">Reference proteome</keyword>
<evidence type="ECO:0000256" key="3">
    <source>
        <dbReference type="ARBA" id="ARBA00022729"/>
    </source>
</evidence>
<dbReference type="Proteomes" id="UP000027265">
    <property type="component" value="Unassembled WGS sequence"/>
</dbReference>
<evidence type="ECO:0000256" key="1">
    <source>
        <dbReference type="ARBA" id="ARBA00011079"/>
    </source>
</evidence>
<feature type="chain" id="PRO_5001647702" description="Peptidase S28" evidence="6">
    <location>
        <begin position="18"/>
        <end position="549"/>
    </location>
</feature>
<dbReference type="SUPFAM" id="SSF53474">
    <property type="entry name" value="alpha/beta-Hydrolases"/>
    <property type="match status" value="1"/>
</dbReference>
<keyword evidence="4" id="KW-0378">Hydrolase</keyword>
<keyword evidence="3 6" id="KW-0732">Signal</keyword>
<dbReference type="GO" id="GO:0008239">
    <property type="term" value="F:dipeptidyl-peptidase activity"/>
    <property type="evidence" value="ECO:0007669"/>
    <property type="project" value="TreeGrafter"/>
</dbReference>
<comment type="similarity">
    <text evidence="1">Belongs to the peptidase S28 family.</text>
</comment>
<organism evidence="7 8">
    <name type="scientific">Jaapia argillacea MUCL 33604</name>
    <dbReference type="NCBI Taxonomy" id="933084"/>
    <lineage>
        <taxon>Eukaryota</taxon>
        <taxon>Fungi</taxon>
        <taxon>Dikarya</taxon>
        <taxon>Basidiomycota</taxon>
        <taxon>Agaricomycotina</taxon>
        <taxon>Agaricomycetes</taxon>
        <taxon>Agaricomycetidae</taxon>
        <taxon>Jaapiales</taxon>
        <taxon>Jaapiaceae</taxon>
        <taxon>Jaapia</taxon>
    </lineage>
</organism>
<dbReference type="AlphaFoldDB" id="A0A067QLU1"/>
<dbReference type="EMBL" id="KL197709">
    <property type="protein sequence ID" value="KDQ64462.1"/>
    <property type="molecule type" value="Genomic_DNA"/>
</dbReference>
<keyword evidence="2" id="KW-0645">Protease</keyword>
<evidence type="ECO:0000256" key="6">
    <source>
        <dbReference type="SAM" id="SignalP"/>
    </source>
</evidence>
<dbReference type="InterPro" id="IPR008758">
    <property type="entry name" value="Peptidase_S28"/>
</dbReference>
<evidence type="ECO:0000256" key="4">
    <source>
        <dbReference type="ARBA" id="ARBA00022801"/>
    </source>
</evidence>
<accession>A0A067QLU1</accession>
<keyword evidence="5" id="KW-0325">Glycoprotein</keyword>
<dbReference type="OrthoDB" id="1735038at2759"/>
<dbReference type="InterPro" id="IPR029058">
    <property type="entry name" value="AB_hydrolase_fold"/>
</dbReference>